<evidence type="ECO:0000256" key="4">
    <source>
        <dbReference type="ARBA" id="ARBA00023136"/>
    </source>
</evidence>
<feature type="transmembrane region" description="Helical" evidence="6">
    <location>
        <begin position="81"/>
        <end position="106"/>
    </location>
</feature>
<dbReference type="SUPFAM" id="SSF103473">
    <property type="entry name" value="MFS general substrate transporter"/>
    <property type="match status" value="1"/>
</dbReference>
<dbReference type="GeneID" id="39591203"/>
<name>A0A427Y1Y1_9TREE</name>
<dbReference type="InterPro" id="IPR024371">
    <property type="entry name" value="AcetylCoA_trans_1-like"/>
</dbReference>
<dbReference type="EMBL" id="RSCE01000003">
    <property type="protein sequence ID" value="RSH85070.1"/>
    <property type="molecule type" value="Genomic_DNA"/>
</dbReference>
<feature type="compositionally biased region" description="Low complexity" evidence="5">
    <location>
        <begin position="31"/>
        <end position="41"/>
    </location>
</feature>
<dbReference type="GO" id="GO:0016020">
    <property type="term" value="C:membrane"/>
    <property type="evidence" value="ECO:0007669"/>
    <property type="project" value="UniProtKB-SubCell"/>
</dbReference>
<dbReference type="FunFam" id="1.20.1250.20:FF:000289">
    <property type="entry name" value="Acetyl-coenzyme A transporter 1"/>
    <property type="match status" value="1"/>
</dbReference>
<keyword evidence="8" id="KW-1185">Reference proteome</keyword>
<feature type="transmembrane region" description="Helical" evidence="6">
    <location>
        <begin position="430"/>
        <end position="455"/>
    </location>
</feature>
<evidence type="ECO:0000256" key="5">
    <source>
        <dbReference type="SAM" id="MobiDB-lite"/>
    </source>
</evidence>
<evidence type="ECO:0000256" key="6">
    <source>
        <dbReference type="SAM" id="Phobius"/>
    </source>
</evidence>
<feature type="region of interest" description="Disordered" evidence="5">
    <location>
        <begin position="23"/>
        <end position="48"/>
    </location>
</feature>
<reference evidence="7 8" key="1">
    <citation type="submission" date="2018-11" db="EMBL/GenBank/DDBJ databases">
        <title>Genome sequence of Apiotrichum porosum DSM 27194.</title>
        <authorList>
            <person name="Aliyu H."/>
            <person name="Gorte O."/>
            <person name="Ochsenreither K."/>
        </authorList>
    </citation>
    <scope>NUCLEOTIDE SEQUENCE [LARGE SCALE GENOMIC DNA]</scope>
    <source>
        <strain evidence="7 8">DSM 27194</strain>
    </source>
</reference>
<keyword evidence="2 6" id="KW-0812">Transmembrane</keyword>
<keyword evidence="4 6" id="KW-0472">Membrane</keyword>
<dbReference type="Pfam" id="PF13000">
    <property type="entry name" value="Acatn"/>
    <property type="match status" value="2"/>
</dbReference>
<organism evidence="7 8">
    <name type="scientific">Apiotrichum porosum</name>
    <dbReference type="NCBI Taxonomy" id="105984"/>
    <lineage>
        <taxon>Eukaryota</taxon>
        <taxon>Fungi</taxon>
        <taxon>Dikarya</taxon>
        <taxon>Basidiomycota</taxon>
        <taxon>Agaricomycotina</taxon>
        <taxon>Tremellomycetes</taxon>
        <taxon>Trichosporonales</taxon>
        <taxon>Trichosporonaceae</taxon>
        <taxon>Apiotrichum</taxon>
    </lineage>
</organism>
<dbReference type="STRING" id="105984.A0A427Y1Y1"/>
<keyword evidence="3 6" id="KW-1133">Transmembrane helix</keyword>
<comment type="caution">
    <text evidence="7">The sequence shown here is derived from an EMBL/GenBank/DDBJ whole genome shotgun (WGS) entry which is preliminary data.</text>
</comment>
<evidence type="ECO:0000256" key="1">
    <source>
        <dbReference type="ARBA" id="ARBA00004141"/>
    </source>
</evidence>
<comment type="subcellular location">
    <subcellularLocation>
        <location evidence="1">Membrane</location>
        <topology evidence="1">Multi-pass membrane protein</topology>
    </subcellularLocation>
</comment>
<dbReference type="PANTHER" id="PTHR12778:SF9">
    <property type="entry name" value="ACETYL-COENZYME A TRANSPORTER 1"/>
    <property type="match status" value="1"/>
</dbReference>
<evidence type="ECO:0000256" key="3">
    <source>
        <dbReference type="ARBA" id="ARBA00022989"/>
    </source>
</evidence>
<accession>A0A427Y1Y1</accession>
<evidence type="ECO:0000313" key="8">
    <source>
        <dbReference type="Proteomes" id="UP000279236"/>
    </source>
</evidence>
<dbReference type="PANTHER" id="PTHR12778">
    <property type="entry name" value="SOLUTE CARRIER FAMILY 33 ACETYL-COA TRANSPORTER -RELATED"/>
    <property type="match status" value="1"/>
</dbReference>
<dbReference type="InterPro" id="IPR004752">
    <property type="entry name" value="AmpG_permease/AT-1"/>
</dbReference>
<feature type="transmembrane region" description="Helical" evidence="6">
    <location>
        <begin position="301"/>
        <end position="325"/>
    </location>
</feature>
<dbReference type="Proteomes" id="UP000279236">
    <property type="component" value="Unassembled WGS sequence"/>
</dbReference>
<feature type="transmembrane region" description="Helical" evidence="6">
    <location>
        <begin position="529"/>
        <end position="549"/>
    </location>
</feature>
<dbReference type="GO" id="GO:0008521">
    <property type="term" value="F:acetyl-CoA transmembrane transporter activity"/>
    <property type="evidence" value="ECO:0007669"/>
    <property type="project" value="InterPro"/>
</dbReference>
<dbReference type="Gene3D" id="1.20.1250.20">
    <property type="entry name" value="MFS general substrate transporter like domains"/>
    <property type="match status" value="1"/>
</dbReference>
<dbReference type="InterPro" id="IPR036259">
    <property type="entry name" value="MFS_trans_sf"/>
</dbReference>
<dbReference type="AlphaFoldDB" id="A0A427Y1Y1"/>
<protein>
    <submittedName>
        <fullName evidence="7">Uncharacterized protein</fullName>
    </submittedName>
</protein>
<feature type="transmembrane region" description="Helical" evidence="6">
    <location>
        <begin position="218"/>
        <end position="240"/>
    </location>
</feature>
<evidence type="ECO:0000256" key="2">
    <source>
        <dbReference type="ARBA" id="ARBA00022692"/>
    </source>
</evidence>
<sequence>MLSGKPALRRNIEDLGDLEEQGLLMRRDDSGGTTSPRSSGTPRRRGPDANADIVLEKVHLDDERDISGGPGLKSKRDQQAFALLVVLYLLQGIPLGLTFGTLPFLLKPHLSYSRLAVFALSTWPYSLKLLWSPIVDAWFVPKWGRRKSWVVPVQTIVGLALVFIGSKVEGWLAADIDIHFLTMVFGSLIFAAATQDIAVDGWALTLLSPPNLSYASTAQTIGLGIGTASSFTVFLALNSVDFTNRYFRSVPGTEPLVSLGPYMRFWGFMYLVVTVWLIFFKKEDPVSEDDPDLDVKKVYKIMWSIVRLKNIQSFLLILLIAKFGFQVNESVTQLKLLEKGLSKEDLAVAVLLDFPAQMIVGWLAAKWSRPAPPGPDEGRHPLSANNARAAAASGVLRVWMGAFWARLAMATIAAFVVWNFPEGGKVGGGYFALVIATTLMTSLTNTVQFVGITAFHTQVADPLIGGTYMTLLNTVSNLGGTWPKPLILRAVDLLTISTCSATGQECTSETGKASCSAAQGQCVIQRDGYYVMDAVCITLSAILLVSHILPTIKRLTTLPMSAWRVKIPM</sequence>
<feature type="transmembrane region" description="Helical" evidence="6">
    <location>
        <begin position="261"/>
        <end position="281"/>
    </location>
</feature>
<gene>
    <name evidence="7" type="ORF">EHS24_006660</name>
</gene>
<feature type="transmembrane region" description="Helical" evidence="6">
    <location>
        <begin position="149"/>
        <end position="166"/>
    </location>
</feature>
<feature type="transmembrane region" description="Helical" evidence="6">
    <location>
        <begin position="398"/>
        <end position="418"/>
    </location>
</feature>
<dbReference type="RefSeq" id="XP_028478518.1">
    <property type="nucleotide sequence ID" value="XM_028622066.1"/>
</dbReference>
<dbReference type="GO" id="GO:0035348">
    <property type="term" value="P:acetyl-CoA transmembrane transport"/>
    <property type="evidence" value="ECO:0007669"/>
    <property type="project" value="InterPro"/>
</dbReference>
<dbReference type="OrthoDB" id="6415790at2759"/>
<proteinExistence type="predicted"/>
<evidence type="ECO:0000313" key="7">
    <source>
        <dbReference type="EMBL" id="RSH85070.1"/>
    </source>
</evidence>
<feature type="transmembrane region" description="Helical" evidence="6">
    <location>
        <begin position="178"/>
        <end position="198"/>
    </location>
</feature>